<proteinExistence type="inferred from homology"/>
<dbReference type="SUPFAM" id="SSF51735">
    <property type="entry name" value="NAD(P)-binding Rossmann-fold domains"/>
    <property type="match status" value="1"/>
</dbReference>
<evidence type="ECO:0000256" key="1">
    <source>
        <dbReference type="ARBA" id="ARBA00006484"/>
    </source>
</evidence>
<sequence>MSPSLEQRHAGRVAFVTGAGSGIGRGIARRLGAEGARVACVDLDHARAVETAKAIEDAGGTALGLAADVRDRATVKAAFEATAAAWDRFDYLVNNAGLITMSSLEELTDEEWDLVLDVNLKGVYVVTQLAIPYFRKAQRGAVVNLSTVEAEVVVSSQGFAQVHYNASKGGVKMLTKALAVELARHQVRVNAVAPGPVPTNFLPGLDLNSPEVLETMQSRLLVQRLGTPDDIAAAVSFLLSDDASYISGAQLPVDGGWLAR</sequence>
<dbReference type="PANTHER" id="PTHR42760">
    <property type="entry name" value="SHORT-CHAIN DEHYDROGENASES/REDUCTASES FAMILY MEMBER"/>
    <property type="match status" value="1"/>
</dbReference>
<evidence type="ECO:0000256" key="2">
    <source>
        <dbReference type="ARBA" id="ARBA00023002"/>
    </source>
</evidence>
<dbReference type="FunFam" id="3.40.50.720:FF:000084">
    <property type="entry name" value="Short-chain dehydrogenase reductase"/>
    <property type="match status" value="1"/>
</dbReference>
<dbReference type="PRINTS" id="PR00080">
    <property type="entry name" value="SDRFAMILY"/>
</dbReference>
<evidence type="ECO:0000313" key="4">
    <source>
        <dbReference type="Proteomes" id="UP000243542"/>
    </source>
</evidence>
<protein>
    <submittedName>
        <fullName evidence="3">Glucose 1-dehydrogenase/3-oxoacyl-[acyl-carrier protein] reductase</fullName>
    </submittedName>
</protein>
<dbReference type="PRINTS" id="PR00081">
    <property type="entry name" value="GDHRDH"/>
</dbReference>
<dbReference type="NCBIfam" id="NF005559">
    <property type="entry name" value="PRK07231.1"/>
    <property type="match status" value="1"/>
</dbReference>
<keyword evidence="4" id="KW-1185">Reference proteome</keyword>
<dbReference type="RefSeq" id="WP_098510128.1">
    <property type="nucleotide sequence ID" value="NZ_JBIAKZ010000006.1"/>
</dbReference>
<comment type="caution">
    <text evidence="3">The sequence shown here is derived from an EMBL/GenBank/DDBJ whole genome shotgun (WGS) entry which is preliminary data.</text>
</comment>
<dbReference type="GO" id="GO:0016616">
    <property type="term" value="F:oxidoreductase activity, acting on the CH-OH group of donors, NAD or NADP as acceptor"/>
    <property type="evidence" value="ECO:0007669"/>
    <property type="project" value="TreeGrafter"/>
</dbReference>
<gene>
    <name evidence="3" type="ORF">ATK36_1163</name>
</gene>
<comment type="similarity">
    <text evidence="1">Belongs to the short-chain dehydrogenases/reductases (SDR) family.</text>
</comment>
<name>A0A2A9G3U7_9PSEU</name>
<dbReference type="InterPro" id="IPR002347">
    <property type="entry name" value="SDR_fam"/>
</dbReference>
<reference evidence="3 4" key="1">
    <citation type="submission" date="2017-10" db="EMBL/GenBank/DDBJ databases">
        <title>Sequencing the genomes of 1000 actinobacteria strains.</title>
        <authorList>
            <person name="Klenk H.-P."/>
        </authorList>
    </citation>
    <scope>NUCLEOTIDE SEQUENCE [LARGE SCALE GENOMIC DNA]</scope>
    <source>
        <strain evidence="3 4">DSM 46092</strain>
    </source>
</reference>
<dbReference type="PANTHER" id="PTHR42760:SF133">
    <property type="entry name" value="3-OXOACYL-[ACYL-CARRIER-PROTEIN] REDUCTASE"/>
    <property type="match status" value="1"/>
</dbReference>
<dbReference type="Gene3D" id="3.40.50.720">
    <property type="entry name" value="NAD(P)-binding Rossmann-like Domain"/>
    <property type="match status" value="1"/>
</dbReference>
<dbReference type="AlphaFoldDB" id="A0A2A9G3U7"/>
<accession>A0A2A9G3U7</accession>
<evidence type="ECO:0000313" key="3">
    <source>
        <dbReference type="EMBL" id="PFG57571.1"/>
    </source>
</evidence>
<dbReference type="Proteomes" id="UP000243542">
    <property type="component" value="Unassembled WGS sequence"/>
</dbReference>
<dbReference type="InterPro" id="IPR036291">
    <property type="entry name" value="NAD(P)-bd_dom_sf"/>
</dbReference>
<dbReference type="Pfam" id="PF13561">
    <property type="entry name" value="adh_short_C2"/>
    <property type="match status" value="1"/>
</dbReference>
<organism evidence="3 4">
    <name type="scientific">Amycolatopsis sulphurea</name>
    <dbReference type="NCBI Taxonomy" id="76022"/>
    <lineage>
        <taxon>Bacteria</taxon>
        <taxon>Bacillati</taxon>
        <taxon>Actinomycetota</taxon>
        <taxon>Actinomycetes</taxon>
        <taxon>Pseudonocardiales</taxon>
        <taxon>Pseudonocardiaceae</taxon>
        <taxon>Amycolatopsis</taxon>
    </lineage>
</organism>
<dbReference type="EMBL" id="PDJK01000001">
    <property type="protein sequence ID" value="PFG57571.1"/>
    <property type="molecule type" value="Genomic_DNA"/>
</dbReference>
<keyword evidence="2" id="KW-0560">Oxidoreductase</keyword>